<keyword evidence="2" id="KW-1185">Reference proteome</keyword>
<reference evidence="1 2" key="1">
    <citation type="submission" date="2014-01" db="EMBL/GenBank/DDBJ databases">
        <authorList>
            <person name="Dobos K."/>
            <person name="Lenaerts A."/>
            <person name="Ordway D."/>
            <person name="DeGroote M.A."/>
            <person name="Parker T."/>
            <person name="Sizemore C."/>
            <person name="Tallon L.J."/>
            <person name="Sadzewicz L.K."/>
            <person name="Sengamalay N."/>
            <person name="Fraser C.M."/>
            <person name="Hine E."/>
            <person name="Shefchek K.A."/>
            <person name="Das S.P."/>
            <person name="Tettelin H."/>
        </authorList>
    </citation>
    <scope>NUCLEOTIDE SEQUENCE [LARGE SCALE GENOMIC DNA]</scope>
    <source>
        <strain evidence="1 2">Harvey</strain>
    </source>
</reference>
<gene>
    <name evidence="1" type="ORF">I551_8787</name>
</gene>
<name>A0ABP3AS68_MYCUL</name>
<comment type="caution">
    <text evidence="1">The sequence shown here is derived from an EMBL/GenBank/DDBJ whole genome shotgun (WGS) entry which is preliminary data.</text>
</comment>
<proteinExistence type="predicted"/>
<dbReference type="Proteomes" id="UP000020681">
    <property type="component" value="Unassembled WGS sequence"/>
</dbReference>
<evidence type="ECO:0000313" key="2">
    <source>
        <dbReference type="Proteomes" id="UP000020681"/>
    </source>
</evidence>
<dbReference type="EMBL" id="JAOL01000030">
    <property type="protein sequence ID" value="EUA93943.1"/>
    <property type="molecule type" value="Genomic_DNA"/>
</dbReference>
<evidence type="ECO:0000313" key="1">
    <source>
        <dbReference type="EMBL" id="EUA93943.1"/>
    </source>
</evidence>
<accession>A0ABP3AS68</accession>
<sequence length="42" mass="4600">MLAAAFRQLDAVADQFAHYVSAGPHDDESIETSCEIVDELAY</sequence>
<protein>
    <submittedName>
        <fullName evidence="1">Uncharacterized protein</fullName>
    </submittedName>
</protein>
<organism evidence="1 2">
    <name type="scientific">Mycobacterium ulcerans str. Harvey</name>
    <dbReference type="NCBI Taxonomy" id="1299332"/>
    <lineage>
        <taxon>Bacteria</taxon>
        <taxon>Bacillati</taxon>
        <taxon>Actinomycetota</taxon>
        <taxon>Actinomycetes</taxon>
        <taxon>Mycobacteriales</taxon>
        <taxon>Mycobacteriaceae</taxon>
        <taxon>Mycobacterium</taxon>
        <taxon>Mycobacterium ulcerans group</taxon>
    </lineage>
</organism>